<dbReference type="Proteomes" id="UP001189429">
    <property type="component" value="Unassembled WGS sequence"/>
</dbReference>
<sequence length="217" mass="24187">MCLQTLKQEPLGGSREGLAVPWALPWLLSPTLRVCTQALWGGAARGPVPRAACPRRGSSTPSCWRVSTLMSLLVLDQRLLDETRALSEAVFGEDCLRGITKKSKWQLTLLVSADQAEMFGFIVTKSVNGSLAIAKLAVSSECRRMGLGKHLMEEVMKAAKKRGDIYEVCLSSLATAVSFYQRLGFNTFKDMRFAVDFEVEEGQVYMEKKLRPRPRRK</sequence>
<gene>
    <name evidence="3" type="ORF">PCOR1329_LOCUS76267</name>
</gene>
<name>A0ABN9XJQ9_9DINO</name>
<reference evidence="3" key="1">
    <citation type="submission" date="2023-10" db="EMBL/GenBank/DDBJ databases">
        <authorList>
            <person name="Chen Y."/>
            <person name="Shah S."/>
            <person name="Dougan E. K."/>
            <person name="Thang M."/>
            <person name="Chan C."/>
        </authorList>
    </citation>
    <scope>NUCLEOTIDE SEQUENCE [LARGE SCALE GENOMIC DNA]</scope>
</reference>
<accession>A0ABN9XJQ9</accession>
<feature type="domain" description="N-acetyltransferase" evidence="2">
    <location>
        <begin position="70"/>
        <end position="211"/>
    </location>
</feature>
<evidence type="ECO:0000256" key="1">
    <source>
        <dbReference type="RuleBase" id="RU365086"/>
    </source>
</evidence>
<dbReference type="SUPFAM" id="SSF55729">
    <property type="entry name" value="Acyl-CoA N-acyltransferases (Nat)"/>
    <property type="match status" value="1"/>
</dbReference>
<dbReference type="Gene3D" id="3.40.630.30">
    <property type="match status" value="1"/>
</dbReference>
<organism evidence="3 4">
    <name type="scientific">Prorocentrum cordatum</name>
    <dbReference type="NCBI Taxonomy" id="2364126"/>
    <lineage>
        <taxon>Eukaryota</taxon>
        <taxon>Sar</taxon>
        <taxon>Alveolata</taxon>
        <taxon>Dinophyceae</taxon>
        <taxon>Prorocentrales</taxon>
        <taxon>Prorocentraceae</taxon>
        <taxon>Prorocentrum</taxon>
    </lineage>
</organism>
<dbReference type="InterPro" id="IPR016181">
    <property type="entry name" value="Acyl_CoA_acyltransferase"/>
</dbReference>
<dbReference type="PROSITE" id="PS51186">
    <property type="entry name" value="GNAT"/>
    <property type="match status" value="1"/>
</dbReference>
<dbReference type="InterPro" id="IPR000182">
    <property type="entry name" value="GNAT_dom"/>
</dbReference>
<dbReference type="Pfam" id="PF13673">
    <property type="entry name" value="Acetyltransf_10"/>
    <property type="match status" value="1"/>
</dbReference>
<keyword evidence="1" id="KW-0012">Acyltransferase</keyword>
<dbReference type="EMBL" id="CAUYUJ010020468">
    <property type="protein sequence ID" value="CAK0898399.1"/>
    <property type="molecule type" value="Genomic_DNA"/>
</dbReference>
<proteinExistence type="inferred from homology"/>
<keyword evidence="1" id="KW-0808">Transferase</keyword>
<dbReference type="PANTHER" id="PTHR13355">
    <property type="entry name" value="GLUCOSAMINE 6-PHOSPHATE N-ACETYLTRANSFERASE"/>
    <property type="match status" value="1"/>
</dbReference>
<comment type="similarity">
    <text evidence="1">Belongs to the acetyltransferase family. GNA1 subfamily.</text>
</comment>
<dbReference type="EC" id="2.3.1.4" evidence="1"/>
<dbReference type="PANTHER" id="PTHR13355:SF11">
    <property type="entry name" value="GLUCOSAMINE 6-PHOSPHATE N-ACETYLTRANSFERASE"/>
    <property type="match status" value="1"/>
</dbReference>
<protein>
    <recommendedName>
        <fullName evidence="1">Glucosamine 6-phosphate N-acetyltransferase</fullName>
        <ecNumber evidence="1">2.3.1.4</ecNumber>
    </recommendedName>
</protein>
<comment type="pathway">
    <text evidence="1">Nucleotide-sugar biosynthesis; UDP-N-acetyl-alpha-D-glucosamine biosynthesis; N-acetyl-alpha-D-glucosamine 1-phosphate from alpha-D-glucosamine 6-phosphate (route I): step 1/2.</text>
</comment>
<evidence type="ECO:0000313" key="4">
    <source>
        <dbReference type="Proteomes" id="UP001189429"/>
    </source>
</evidence>
<comment type="catalytic activity">
    <reaction evidence="1">
        <text>D-glucosamine 6-phosphate + acetyl-CoA = N-acetyl-D-glucosamine 6-phosphate + CoA + H(+)</text>
        <dbReference type="Rhea" id="RHEA:10292"/>
        <dbReference type="ChEBI" id="CHEBI:15378"/>
        <dbReference type="ChEBI" id="CHEBI:57287"/>
        <dbReference type="ChEBI" id="CHEBI:57288"/>
        <dbReference type="ChEBI" id="CHEBI:57513"/>
        <dbReference type="ChEBI" id="CHEBI:58725"/>
        <dbReference type="EC" id="2.3.1.4"/>
    </reaction>
</comment>
<evidence type="ECO:0000259" key="2">
    <source>
        <dbReference type="PROSITE" id="PS51186"/>
    </source>
</evidence>
<evidence type="ECO:0000313" key="3">
    <source>
        <dbReference type="EMBL" id="CAK0898399.1"/>
    </source>
</evidence>
<keyword evidence="4" id="KW-1185">Reference proteome</keyword>
<dbReference type="CDD" id="cd04301">
    <property type="entry name" value="NAT_SF"/>
    <property type="match status" value="1"/>
</dbReference>
<dbReference type="InterPro" id="IPR039143">
    <property type="entry name" value="GNPNAT1-like"/>
</dbReference>
<comment type="caution">
    <text evidence="3">The sequence shown here is derived from an EMBL/GenBank/DDBJ whole genome shotgun (WGS) entry which is preliminary data.</text>
</comment>